<dbReference type="InterPro" id="IPR005488">
    <property type="entry name" value="Etherase_MurQ"/>
</dbReference>
<protein>
    <recommendedName>
        <fullName evidence="9 12">N-acetylmuramic acid 6-phosphate etherase</fullName>
        <shortName evidence="12">MurNAc-6-P etherase</shortName>
        <ecNumber evidence="8 12">4.2.1.126</ecNumber>
    </recommendedName>
    <alternativeName>
        <fullName evidence="11 12">N-acetylmuramic acid 6-phosphate hydrolase</fullName>
    </alternativeName>
    <alternativeName>
        <fullName evidence="10 12">N-acetylmuramic acid 6-phosphate lyase</fullName>
    </alternativeName>
</protein>
<accession>A0A1H9TPM5</accession>
<evidence type="ECO:0000259" key="13">
    <source>
        <dbReference type="PROSITE" id="PS51464"/>
    </source>
</evidence>
<dbReference type="CDD" id="cd05007">
    <property type="entry name" value="SIS_Etherase"/>
    <property type="match status" value="1"/>
</dbReference>
<dbReference type="FunFam" id="3.40.50.10490:FF:000014">
    <property type="entry name" value="N-acetylmuramic acid 6-phosphate etherase"/>
    <property type="match status" value="1"/>
</dbReference>
<dbReference type="InterPro" id="IPR046348">
    <property type="entry name" value="SIS_dom_sf"/>
</dbReference>
<comment type="function">
    <text evidence="12">Specifically catalyzes the cleavage of the D-lactyl ether substituent of MurNAc 6-phosphate, producing GlcNAc 6-phosphate and D-lactate.</text>
</comment>
<feature type="domain" description="SIS" evidence="13">
    <location>
        <begin position="56"/>
        <end position="219"/>
    </location>
</feature>
<dbReference type="InterPro" id="IPR001347">
    <property type="entry name" value="SIS_dom"/>
</dbReference>
<evidence type="ECO:0000256" key="7">
    <source>
        <dbReference type="ARBA" id="ARBA00061234"/>
    </source>
</evidence>
<evidence type="ECO:0000313" key="14">
    <source>
        <dbReference type="EMBL" id="SER99071.1"/>
    </source>
</evidence>
<comment type="pathway">
    <text evidence="5">Amino-sugar metabolism; 1,6-anhydro-N-acetylmuramate degradation.</text>
</comment>
<dbReference type="GO" id="GO:0009254">
    <property type="term" value="P:peptidoglycan turnover"/>
    <property type="evidence" value="ECO:0007669"/>
    <property type="project" value="TreeGrafter"/>
</dbReference>
<keyword evidence="2 12" id="KW-0456">Lyase</keyword>
<dbReference type="NCBIfam" id="NF009222">
    <property type="entry name" value="PRK12570.1"/>
    <property type="match status" value="1"/>
</dbReference>
<feature type="active site" description="Proton donor" evidence="12">
    <location>
        <position position="84"/>
    </location>
</feature>
<dbReference type="UniPathway" id="UPA00342"/>
<evidence type="ECO:0000256" key="2">
    <source>
        <dbReference type="ARBA" id="ARBA00023239"/>
    </source>
</evidence>
<comment type="miscellaneous">
    <text evidence="12">A lyase-type mechanism (elimination/hydration) is suggested for the cleavage of the lactyl ether bond of MurNAc 6-phosphate, with the formation of an alpha,beta-unsaturated aldehyde intermediate with (E)-stereochemistry, followed by the syn addition of water to give product.</text>
</comment>
<evidence type="ECO:0000256" key="8">
    <source>
        <dbReference type="ARBA" id="ARBA00067056"/>
    </source>
</evidence>
<dbReference type="GO" id="GO:0097173">
    <property type="term" value="P:N-acetylmuramic acid catabolic process"/>
    <property type="evidence" value="ECO:0007669"/>
    <property type="project" value="UniProtKB-UniPathway"/>
</dbReference>
<evidence type="ECO:0000256" key="11">
    <source>
        <dbReference type="ARBA" id="ARBA00084049"/>
    </source>
</evidence>
<dbReference type="Pfam" id="PF22645">
    <property type="entry name" value="GKRP_SIS_N"/>
    <property type="match status" value="1"/>
</dbReference>
<dbReference type="PROSITE" id="PS51464">
    <property type="entry name" value="SIS"/>
    <property type="match status" value="1"/>
</dbReference>
<proteinExistence type="inferred from homology"/>
<dbReference type="PROSITE" id="PS01272">
    <property type="entry name" value="GCKR"/>
    <property type="match status" value="1"/>
</dbReference>
<feature type="active site" evidence="12">
    <location>
        <position position="115"/>
    </location>
</feature>
<dbReference type="PANTHER" id="PTHR10088:SF4">
    <property type="entry name" value="GLUCOKINASE REGULATORY PROTEIN"/>
    <property type="match status" value="1"/>
</dbReference>
<keyword evidence="3 12" id="KW-0119">Carbohydrate metabolism</keyword>
<evidence type="ECO:0000256" key="4">
    <source>
        <dbReference type="ARBA" id="ARBA00051747"/>
    </source>
</evidence>
<evidence type="ECO:0000256" key="5">
    <source>
        <dbReference type="ARBA" id="ARBA00060595"/>
    </source>
</evidence>
<dbReference type="InterPro" id="IPR040190">
    <property type="entry name" value="MURQ/GCKR"/>
</dbReference>
<evidence type="ECO:0000256" key="3">
    <source>
        <dbReference type="ARBA" id="ARBA00023277"/>
    </source>
</evidence>
<dbReference type="AlphaFoldDB" id="A0A1H9TPM5"/>
<sequence>MIDLSKLSTERRNPGSMNLDRLSPLEIAALMNSEDENVIKAVHEELPQIARAIELATKSLKNGGRIIYIGAGTSGRLGVLDAAECPPTFGVDPGLVVGLIAGGSQAFIRAVEGAEDSHTLCEEELRHIGLNSKDIVIGLAASGRTPYVVYGLKYANSIGCETVSIACSKDSEIGKEAGTSIEVITGPEVLTGSTRLKAGTAQKLILNMISTGSMVGIGKVYQNLMVDVQQTNEKLKVRAQNITMDATGCSRKEAQETLDKAHGSVKTAIVMLLLDVDYDTAKVRLKESQGVIKDVIKSTVQTKEEE</sequence>
<dbReference type="HAMAP" id="MF_00068">
    <property type="entry name" value="MurQ"/>
    <property type="match status" value="1"/>
</dbReference>
<dbReference type="OrthoDB" id="9813395at2"/>
<dbReference type="NCBIfam" id="NF003915">
    <property type="entry name" value="PRK05441.1"/>
    <property type="match status" value="1"/>
</dbReference>
<organism evidence="14 15">
    <name type="scientific">Butyrivibrio fibrisolvens</name>
    <dbReference type="NCBI Taxonomy" id="831"/>
    <lineage>
        <taxon>Bacteria</taxon>
        <taxon>Bacillati</taxon>
        <taxon>Bacillota</taxon>
        <taxon>Clostridia</taxon>
        <taxon>Lachnospirales</taxon>
        <taxon>Lachnospiraceae</taxon>
        <taxon>Butyrivibrio</taxon>
    </lineage>
</organism>
<gene>
    <name evidence="12" type="primary">murQ</name>
    <name evidence="14" type="ORF">SAMN04487884_11592</name>
</gene>
<evidence type="ECO:0000256" key="12">
    <source>
        <dbReference type="HAMAP-Rule" id="MF_00068"/>
    </source>
</evidence>
<comment type="subunit">
    <text evidence="1 12">Homodimer.</text>
</comment>
<comment type="similarity">
    <text evidence="7 12">Belongs to the GCKR-like family. MurNAc-6-P etherase subfamily.</text>
</comment>
<comment type="catalytic activity">
    <reaction evidence="4 12">
        <text>N-acetyl-D-muramate 6-phosphate + H2O = N-acetyl-D-glucosamine 6-phosphate + (R)-lactate</text>
        <dbReference type="Rhea" id="RHEA:26410"/>
        <dbReference type="ChEBI" id="CHEBI:15377"/>
        <dbReference type="ChEBI" id="CHEBI:16004"/>
        <dbReference type="ChEBI" id="CHEBI:57513"/>
        <dbReference type="ChEBI" id="CHEBI:58722"/>
        <dbReference type="EC" id="4.2.1.126"/>
    </reaction>
</comment>
<dbReference type="InterPro" id="IPR005486">
    <property type="entry name" value="Glucokinase_regulatory_CS"/>
</dbReference>
<evidence type="ECO:0000256" key="6">
    <source>
        <dbReference type="ARBA" id="ARBA00060672"/>
    </source>
</evidence>
<dbReference type="Gene3D" id="3.40.50.10490">
    <property type="entry name" value="Glucose-6-phosphate isomerase like protein, domain 1"/>
    <property type="match status" value="1"/>
</dbReference>
<dbReference type="FunFam" id="1.10.8.1080:FF:000001">
    <property type="entry name" value="N-acetylmuramic acid 6-phosphate etherase"/>
    <property type="match status" value="1"/>
</dbReference>
<dbReference type="GO" id="GO:0016803">
    <property type="term" value="F:ether hydrolase activity"/>
    <property type="evidence" value="ECO:0007669"/>
    <property type="project" value="TreeGrafter"/>
</dbReference>
<comment type="pathway">
    <text evidence="12">Amino-sugar metabolism; N-acetylmuramate degradation.</text>
</comment>
<evidence type="ECO:0000256" key="10">
    <source>
        <dbReference type="ARBA" id="ARBA00077905"/>
    </source>
</evidence>
<evidence type="ECO:0000313" key="15">
    <source>
        <dbReference type="Proteomes" id="UP000182584"/>
    </source>
</evidence>
<evidence type="ECO:0000256" key="1">
    <source>
        <dbReference type="ARBA" id="ARBA00011738"/>
    </source>
</evidence>
<dbReference type="GO" id="GO:0016835">
    <property type="term" value="F:carbon-oxygen lyase activity"/>
    <property type="evidence" value="ECO:0007669"/>
    <property type="project" value="UniProtKB-UniRule"/>
</dbReference>
<dbReference type="PANTHER" id="PTHR10088">
    <property type="entry name" value="GLUCOKINASE REGULATORY PROTEIN"/>
    <property type="match status" value="1"/>
</dbReference>
<dbReference type="Proteomes" id="UP000182584">
    <property type="component" value="Unassembled WGS sequence"/>
</dbReference>
<dbReference type="NCBIfam" id="TIGR00274">
    <property type="entry name" value="N-acetylmuramic acid 6-phosphate etherase"/>
    <property type="match status" value="1"/>
</dbReference>
<dbReference type="EMBL" id="FOGJ01000015">
    <property type="protein sequence ID" value="SER99071.1"/>
    <property type="molecule type" value="Genomic_DNA"/>
</dbReference>
<comment type="pathway">
    <text evidence="6">Cell wall biogenesis.</text>
</comment>
<evidence type="ECO:0000256" key="9">
    <source>
        <dbReference type="ARBA" id="ARBA00070061"/>
    </source>
</evidence>
<dbReference type="GO" id="GO:0046348">
    <property type="term" value="P:amino sugar catabolic process"/>
    <property type="evidence" value="ECO:0007669"/>
    <property type="project" value="InterPro"/>
</dbReference>
<dbReference type="RefSeq" id="WP_074756678.1">
    <property type="nucleotide sequence ID" value="NZ_FOGJ01000015.1"/>
</dbReference>
<reference evidence="14 15" key="1">
    <citation type="submission" date="2016-10" db="EMBL/GenBank/DDBJ databases">
        <authorList>
            <person name="de Groot N.N."/>
        </authorList>
    </citation>
    <scope>NUCLEOTIDE SEQUENCE [LARGE SCALE GENOMIC DNA]</scope>
    <source>
        <strain evidence="14 15">AR40</strain>
    </source>
</reference>
<dbReference type="EC" id="4.2.1.126" evidence="8 12"/>
<name>A0A1H9TPM5_BUTFI</name>
<dbReference type="Gene3D" id="1.10.8.1080">
    <property type="match status" value="1"/>
</dbReference>
<dbReference type="GO" id="GO:0097367">
    <property type="term" value="F:carbohydrate derivative binding"/>
    <property type="evidence" value="ECO:0007669"/>
    <property type="project" value="InterPro"/>
</dbReference>
<dbReference type="SUPFAM" id="SSF53697">
    <property type="entry name" value="SIS domain"/>
    <property type="match status" value="1"/>
</dbReference>